<dbReference type="SUPFAM" id="SSF48264">
    <property type="entry name" value="Cytochrome P450"/>
    <property type="match status" value="2"/>
</dbReference>
<evidence type="ECO:0000256" key="5">
    <source>
        <dbReference type="ARBA" id="ARBA00010617"/>
    </source>
</evidence>
<proteinExistence type="inferred from homology"/>
<dbReference type="PRINTS" id="PR00463">
    <property type="entry name" value="EP450I"/>
</dbReference>
<dbReference type="FunFam" id="1.10.630.10:FF:000035">
    <property type="entry name" value="CYtochrome P450 family"/>
    <property type="match status" value="2"/>
</dbReference>
<dbReference type="InterPro" id="IPR017972">
    <property type="entry name" value="Cyt_P450_CS"/>
</dbReference>
<dbReference type="GO" id="GO:0016705">
    <property type="term" value="F:oxidoreductase activity, acting on paired donors, with incorporation or reduction of molecular oxygen"/>
    <property type="evidence" value="ECO:0007669"/>
    <property type="project" value="InterPro"/>
</dbReference>
<dbReference type="PRINTS" id="PR00385">
    <property type="entry name" value="P450"/>
</dbReference>
<keyword evidence="7 14" id="KW-0479">Metal-binding</keyword>
<dbReference type="PANTHER" id="PTHR24291">
    <property type="entry name" value="CYTOCHROME P450 FAMILY 4"/>
    <property type="match status" value="1"/>
</dbReference>
<dbReference type="GO" id="GO:0004497">
    <property type="term" value="F:monooxygenase activity"/>
    <property type="evidence" value="ECO:0007669"/>
    <property type="project" value="UniProtKB-KW"/>
</dbReference>
<comment type="similarity">
    <text evidence="5">Belongs to the cytochrome P450 family.</text>
</comment>
<evidence type="ECO:0000256" key="6">
    <source>
        <dbReference type="ARBA" id="ARBA00022617"/>
    </source>
</evidence>
<evidence type="ECO:0000256" key="15">
    <source>
        <dbReference type="SAM" id="Phobius"/>
    </source>
</evidence>
<evidence type="ECO:0000256" key="8">
    <source>
        <dbReference type="ARBA" id="ARBA00022824"/>
    </source>
</evidence>
<protein>
    <submittedName>
        <fullName evidence="16">Cytochrome P450</fullName>
    </submittedName>
</protein>
<feature type="transmembrane region" description="Helical" evidence="15">
    <location>
        <begin position="505"/>
        <end position="527"/>
    </location>
</feature>
<dbReference type="PROSITE" id="PS00086">
    <property type="entry name" value="CYTOCHROME_P450"/>
    <property type="match status" value="2"/>
</dbReference>
<comment type="function">
    <text evidence="2">May be involved in the metabolism of insect hormones and in the breakdown of synthetic insecticides.</text>
</comment>
<sequence length="1124" mass="129759">MLVIPLVLVVIAWYLVICLKWKKNIFDTLQKIPGLKWYPVVGTYSIYAKASRADVIYKFLEVTRKYAPFYRSWNGSIPEVHISKADHLQVLLRSSTHTTKGPFYEYLFPWLGDGVFLSEGAKWFYQRKLLTPMFHFKILEGFVKIFGEKASILNDTMQPKADGQFFQLLPYLHVSTLSVICETTMGVPLNKLTDNPLAYVKSIHDITELAMWRFWRPWIPDVLFYLLPQGRYYKKLLKELHGFSDKVVANRKAIMEGKQTRMTLPGDLNGQEHISFMDLLIDETENRHTMSDADLKALVDTFLLAGYETTGNTLGWTLFLLGNHPEFQEKAFEEARRVLKGKKAPTTIAEVNELRYIECVVKESLRLYPILPFITRRTTEEFEIDGYKIPTGTQAIAHILGVQTDPEYYPEPMKFDPDRFTPENSKGRHPFAYIPFSAGPRNCLGIRFALVELKTVVATIVSRYKITSMESAEKLRVFAHVFIRPQEGLQVKLESRDGRKIFDKAAMLVIPLLLVIIAWYLVICLKWKKNIFDTLQKIPGLKWYPIIGTYSIYGKASRADVIYKFIEVTRKYSPFYRSWNGSTPEVHIMKADHLQVLLRSSTHTPKGPFYNYLFPWLGDGVFLSEGAKWFFQRKLLTPMFHFKILERFVNIFGEKANTLNDTLESKADGQYFQLLPYLHVSTLSAVCETTMGVPLNKLTNDPLTYIKSIHDITELAMWRFWRPWIPDVLFYLLPQGRYYKKLVQELHNFSDKVVAYRKANLEGNQTKMTLPGNKNGREHISFMDLLIDETENRHTMSDADLKALVNTFLLAGYETTGNTLGWTLFLLGNTLGWTLFLLGNHPEFQEKAFEEARKVLKGKKTPNTLDEVNELRYIECVVKEALRLYPILPFITRRTTEDFEIDGYKVPTGTQAIAHIWGVQTDPEYYPEPMKFDPDRFTPENSKARHPFAYIPFSAGPRNCLGMRFALIELKTVVATIVSRYKITSLEPAETLRIFAHVFIRPQEGLQVKLESRVIHDDPRPGRPKTSTDERNVKRVADALEQDRRATCEELSEVTGATCEELSEVTGIPPASVYRILTNDLKKRKISARWVPHNLTGEQKQKRLDIANLLKQRFGTMGPTQFDW</sequence>
<evidence type="ECO:0000256" key="14">
    <source>
        <dbReference type="PIRSR" id="PIRSR602401-1"/>
    </source>
</evidence>
<evidence type="ECO:0000313" key="17">
    <source>
        <dbReference type="Proteomes" id="UP001458880"/>
    </source>
</evidence>
<accession>A0AAW1ME88</accession>
<reference evidence="16 17" key="1">
    <citation type="journal article" date="2024" name="BMC Genomics">
        <title>De novo assembly and annotation of Popillia japonica's genome with initial clues to its potential as an invasive pest.</title>
        <authorList>
            <person name="Cucini C."/>
            <person name="Boschi S."/>
            <person name="Funari R."/>
            <person name="Cardaioli E."/>
            <person name="Iannotti N."/>
            <person name="Marturano G."/>
            <person name="Paoli F."/>
            <person name="Bruttini M."/>
            <person name="Carapelli A."/>
            <person name="Frati F."/>
            <person name="Nardi F."/>
        </authorList>
    </citation>
    <scope>NUCLEOTIDE SEQUENCE [LARGE SCALE GENOMIC DNA]</scope>
    <source>
        <strain evidence="16">DMR45628</strain>
    </source>
</reference>
<organism evidence="16 17">
    <name type="scientific">Popillia japonica</name>
    <name type="common">Japanese beetle</name>
    <dbReference type="NCBI Taxonomy" id="7064"/>
    <lineage>
        <taxon>Eukaryota</taxon>
        <taxon>Metazoa</taxon>
        <taxon>Ecdysozoa</taxon>
        <taxon>Arthropoda</taxon>
        <taxon>Hexapoda</taxon>
        <taxon>Insecta</taxon>
        <taxon>Pterygota</taxon>
        <taxon>Neoptera</taxon>
        <taxon>Endopterygota</taxon>
        <taxon>Coleoptera</taxon>
        <taxon>Polyphaga</taxon>
        <taxon>Scarabaeiformia</taxon>
        <taxon>Scarabaeidae</taxon>
        <taxon>Rutelinae</taxon>
        <taxon>Popillia</taxon>
    </lineage>
</organism>
<keyword evidence="12" id="KW-0503">Monooxygenase</keyword>
<keyword evidence="10" id="KW-0560">Oxidoreductase</keyword>
<dbReference type="InterPro" id="IPR050196">
    <property type="entry name" value="Cytochrome_P450_Monoox"/>
</dbReference>
<dbReference type="AlphaFoldDB" id="A0AAW1ME88"/>
<keyword evidence="11 14" id="KW-0408">Iron</keyword>
<dbReference type="InterPro" id="IPR001128">
    <property type="entry name" value="Cyt_P450"/>
</dbReference>
<comment type="cofactor">
    <cofactor evidence="1 14">
        <name>heme</name>
        <dbReference type="ChEBI" id="CHEBI:30413"/>
    </cofactor>
</comment>
<dbReference type="GO" id="GO:0005789">
    <property type="term" value="C:endoplasmic reticulum membrane"/>
    <property type="evidence" value="ECO:0007669"/>
    <property type="project" value="UniProtKB-SubCell"/>
</dbReference>
<evidence type="ECO:0000256" key="10">
    <source>
        <dbReference type="ARBA" id="ARBA00023002"/>
    </source>
</evidence>
<keyword evidence="13 15" id="KW-0472">Membrane</keyword>
<dbReference type="InterPro" id="IPR002401">
    <property type="entry name" value="Cyt_P450_E_grp-I"/>
</dbReference>
<dbReference type="Pfam" id="PF00067">
    <property type="entry name" value="p450"/>
    <property type="match status" value="2"/>
</dbReference>
<evidence type="ECO:0000256" key="13">
    <source>
        <dbReference type="ARBA" id="ARBA00023136"/>
    </source>
</evidence>
<comment type="subcellular location">
    <subcellularLocation>
        <location evidence="4">Endoplasmic reticulum membrane</location>
        <topology evidence="4">Peripheral membrane protein</topology>
    </subcellularLocation>
    <subcellularLocation>
        <location evidence="3">Microsome membrane</location>
        <topology evidence="3">Peripheral membrane protein</topology>
    </subcellularLocation>
</comment>
<dbReference type="PANTHER" id="PTHR24291:SF209">
    <property type="entry name" value="CYTOCHROME P450-LIKE PROTEIN"/>
    <property type="match status" value="1"/>
</dbReference>
<keyword evidence="15" id="KW-1133">Transmembrane helix</keyword>
<dbReference type="GO" id="GO:0005506">
    <property type="term" value="F:iron ion binding"/>
    <property type="evidence" value="ECO:0007669"/>
    <property type="project" value="InterPro"/>
</dbReference>
<evidence type="ECO:0000256" key="12">
    <source>
        <dbReference type="ARBA" id="ARBA00023033"/>
    </source>
</evidence>
<evidence type="ECO:0000256" key="3">
    <source>
        <dbReference type="ARBA" id="ARBA00004174"/>
    </source>
</evidence>
<keyword evidence="9" id="KW-0492">Microsome</keyword>
<dbReference type="CDD" id="cd20628">
    <property type="entry name" value="CYP4"/>
    <property type="match status" value="2"/>
</dbReference>
<gene>
    <name evidence="16" type="ORF">QE152_g7610</name>
</gene>
<keyword evidence="6 14" id="KW-0349">Heme</keyword>
<dbReference type="GO" id="GO:0020037">
    <property type="term" value="F:heme binding"/>
    <property type="evidence" value="ECO:0007669"/>
    <property type="project" value="InterPro"/>
</dbReference>
<feature type="binding site" description="axial binding residue" evidence="14">
    <location>
        <position position="960"/>
    </location>
    <ligand>
        <name>heme</name>
        <dbReference type="ChEBI" id="CHEBI:30413"/>
    </ligand>
    <ligandPart>
        <name>Fe</name>
        <dbReference type="ChEBI" id="CHEBI:18248"/>
    </ligandPart>
</feature>
<dbReference type="EMBL" id="JASPKY010000056">
    <property type="protein sequence ID" value="KAK9744609.1"/>
    <property type="molecule type" value="Genomic_DNA"/>
</dbReference>
<keyword evidence="8" id="KW-0256">Endoplasmic reticulum</keyword>
<evidence type="ECO:0000313" key="16">
    <source>
        <dbReference type="EMBL" id="KAK9744609.1"/>
    </source>
</evidence>
<evidence type="ECO:0000256" key="9">
    <source>
        <dbReference type="ARBA" id="ARBA00022848"/>
    </source>
</evidence>
<evidence type="ECO:0000256" key="1">
    <source>
        <dbReference type="ARBA" id="ARBA00001971"/>
    </source>
</evidence>
<comment type="caution">
    <text evidence="16">The sequence shown here is derived from an EMBL/GenBank/DDBJ whole genome shotgun (WGS) entry which is preliminary data.</text>
</comment>
<evidence type="ECO:0000256" key="2">
    <source>
        <dbReference type="ARBA" id="ARBA00003690"/>
    </source>
</evidence>
<evidence type="ECO:0000256" key="11">
    <source>
        <dbReference type="ARBA" id="ARBA00023004"/>
    </source>
</evidence>
<name>A0AAW1ME88_POPJA</name>
<keyword evidence="15" id="KW-0812">Transmembrane</keyword>
<dbReference type="Proteomes" id="UP001458880">
    <property type="component" value="Unassembled WGS sequence"/>
</dbReference>
<dbReference type="InterPro" id="IPR036396">
    <property type="entry name" value="Cyt_P450_sf"/>
</dbReference>
<evidence type="ECO:0000256" key="7">
    <source>
        <dbReference type="ARBA" id="ARBA00022723"/>
    </source>
</evidence>
<keyword evidence="17" id="KW-1185">Reference proteome</keyword>
<dbReference type="Gene3D" id="1.10.630.10">
    <property type="entry name" value="Cytochrome P450"/>
    <property type="match status" value="2"/>
</dbReference>
<evidence type="ECO:0000256" key="4">
    <source>
        <dbReference type="ARBA" id="ARBA00004406"/>
    </source>
</evidence>